<evidence type="ECO:0000259" key="11">
    <source>
        <dbReference type="PROSITE" id="PS51192"/>
    </source>
</evidence>
<dbReference type="PANTHER" id="PTHR47963:SF8">
    <property type="entry name" value="ATP-DEPENDENT RNA HELICASE DEAD"/>
    <property type="match status" value="1"/>
</dbReference>
<dbReference type="InterPro" id="IPR011545">
    <property type="entry name" value="DEAD/DEAH_box_helicase_dom"/>
</dbReference>
<feature type="region of interest" description="Disordered" evidence="10">
    <location>
        <begin position="460"/>
        <end position="557"/>
    </location>
</feature>
<dbReference type="CDD" id="cd00268">
    <property type="entry name" value="DEADc"/>
    <property type="match status" value="1"/>
</dbReference>
<accession>A0ABS1CNW9</accession>
<feature type="domain" description="DEAD-box RNA helicase Q" evidence="13">
    <location>
        <begin position="31"/>
        <end position="59"/>
    </location>
</feature>
<dbReference type="InterPro" id="IPR000629">
    <property type="entry name" value="RNA-helicase_DEAD-box_CS"/>
</dbReference>
<dbReference type="SMART" id="SM00490">
    <property type="entry name" value="HELICc"/>
    <property type="match status" value="1"/>
</dbReference>
<dbReference type="InterPro" id="IPR001650">
    <property type="entry name" value="Helicase_C-like"/>
</dbReference>
<dbReference type="Gene3D" id="3.30.70.330">
    <property type="match status" value="1"/>
</dbReference>
<dbReference type="Pfam" id="PF03880">
    <property type="entry name" value="DbpA"/>
    <property type="match status" value="1"/>
</dbReference>
<feature type="domain" description="Helicase ATP-binding" evidence="11">
    <location>
        <begin position="62"/>
        <end position="233"/>
    </location>
</feature>
<reference evidence="14 15" key="1">
    <citation type="journal article" date="2020" name="Microorganisms">
        <title>Osmotic Adaptation and Compatible Solute Biosynthesis of Phototrophic Bacteria as Revealed from Genome Analyses.</title>
        <authorList>
            <person name="Imhoff J.F."/>
            <person name="Rahn T."/>
            <person name="Kunzel S."/>
            <person name="Keller A."/>
            <person name="Neulinger S.C."/>
        </authorList>
    </citation>
    <scope>NUCLEOTIDE SEQUENCE [LARGE SCALE GENOMIC DNA]</scope>
    <source>
        <strain evidence="14 15">DSM 6210</strain>
    </source>
</reference>
<evidence type="ECO:0000256" key="8">
    <source>
        <dbReference type="HAMAP-Rule" id="MF_00964"/>
    </source>
</evidence>
<dbReference type="InterPro" id="IPR050547">
    <property type="entry name" value="DEAD_box_RNA_helicases"/>
</dbReference>
<gene>
    <name evidence="8" type="primary">deaD</name>
    <name evidence="8" type="synonym">csdA</name>
    <name evidence="14" type="ORF">CKO31_22895</name>
</gene>
<evidence type="ECO:0000256" key="10">
    <source>
        <dbReference type="SAM" id="MobiDB-lite"/>
    </source>
</evidence>
<proteinExistence type="inferred from homology"/>
<feature type="short sequence motif" description="Q motif" evidence="9">
    <location>
        <begin position="31"/>
        <end position="59"/>
    </location>
</feature>
<evidence type="ECO:0000256" key="4">
    <source>
        <dbReference type="ARBA" id="ARBA00022806"/>
    </source>
</evidence>
<protein>
    <recommendedName>
        <fullName evidence="8">ATP-dependent RNA helicase DeaD</fullName>
        <ecNumber evidence="8">3.6.4.13</ecNumber>
    </recommendedName>
    <alternativeName>
        <fullName evidence="8">Cold-shock DEAD box protein A</fullName>
    </alternativeName>
</protein>
<comment type="caution">
    <text evidence="14">The sequence shown here is derived from an EMBL/GenBank/DDBJ whole genome shotgun (WGS) entry which is preliminary data.</text>
</comment>
<feature type="domain" description="Helicase C-terminal" evidence="12">
    <location>
        <begin position="257"/>
        <end position="404"/>
    </location>
</feature>
<evidence type="ECO:0000313" key="14">
    <source>
        <dbReference type="EMBL" id="MBK1633539.1"/>
    </source>
</evidence>
<dbReference type="PROSITE" id="PS00039">
    <property type="entry name" value="DEAD_ATP_HELICASE"/>
    <property type="match status" value="1"/>
</dbReference>
<dbReference type="InterPro" id="IPR034415">
    <property type="entry name" value="CsdA_RRM"/>
</dbReference>
<dbReference type="EC" id="3.6.4.13" evidence="8"/>
<comment type="similarity">
    <text evidence="8">Belongs to the DEAD box helicase family. DeaD/CsdA subfamily.</text>
</comment>
<dbReference type="SMART" id="SM00487">
    <property type="entry name" value="DEXDc"/>
    <property type="match status" value="1"/>
</dbReference>
<dbReference type="Pfam" id="PF25399">
    <property type="entry name" value="DeaD_dimer"/>
    <property type="match status" value="1"/>
</dbReference>
<evidence type="ECO:0000256" key="5">
    <source>
        <dbReference type="ARBA" id="ARBA00022840"/>
    </source>
</evidence>
<comment type="subcellular location">
    <subcellularLocation>
        <location evidence="8">Cytoplasm</location>
    </subcellularLocation>
</comment>
<feature type="compositionally biased region" description="Basic and acidic residues" evidence="10">
    <location>
        <begin position="465"/>
        <end position="517"/>
    </location>
</feature>
<dbReference type="SUPFAM" id="SSF52540">
    <property type="entry name" value="P-loop containing nucleoside triphosphate hydrolases"/>
    <property type="match status" value="1"/>
</dbReference>
<dbReference type="PANTHER" id="PTHR47963">
    <property type="entry name" value="DEAD-BOX ATP-DEPENDENT RNA HELICASE 47, MITOCHONDRIAL"/>
    <property type="match status" value="1"/>
</dbReference>
<evidence type="ECO:0000256" key="6">
    <source>
        <dbReference type="ARBA" id="ARBA00022884"/>
    </source>
</evidence>
<dbReference type="InterPro" id="IPR028618">
    <property type="entry name" value="DEAD_helicase_DeaD"/>
</dbReference>
<keyword evidence="3 8" id="KW-0378">Hydrolase</keyword>
<evidence type="ECO:0000313" key="15">
    <source>
        <dbReference type="Proteomes" id="UP000748752"/>
    </source>
</evidence>
<dbReference type="CDD" id="cd12499">
    <property type="entry name" value="RRM_EcCsdA_like"/>
    <property type="match status" value="1"/>
</dbReference>
<evidence type="ECO:0000259" key="12">
    <source>
        <dbReference type="PROSITE" id="PS51194"/>
    </source>
</evidence>
<dbReference type="InterPro" id="IPR005580">
    <property type="entry name" value="DbpA/CsdA_RNA-bd_dom"/>
</dbReference>
<keyword evidence="1 8" id="KW-0963">Cytoplasm</keyword>
<dbReference type="InterPro" id="IPR012677">
    <property type="entry name" value="Nucleotide-bd_a/b_plait_sf"/>
</dbReference>
<keyword evidence="4 8" id="KW-0347">Helicase</keyword>
<dbReference type="InterPro" id="IPR057325">
    <property type="entry name" value="DeaD_dimer"/>
</dbReference>
<evidence type="ECO:0000256" key="9">
    <source>
        <dbReference type="PROSITE-ProRule" id="PRU00552"/>
    </source>
</evidence>
<sequence>MTPDPTDGDAGPAPEPAEGAAPGADAAAIEPGFEDLGLPPALLAALERVGYETPSPIQAQTIPHLLAGHDLLGHAPTGTGKTAAFTLPLLARLDLGRRAPQALVLTPTRELAIQVAEACRRYAAELPDFHVLPIYGGQEYRTQLRQLQRGVHVVVGTPGRIMDHMRRGTLDLDALRVLVLDEADEMLRMGFIDDVEWILAQTPPARQTALFSATLPRAIQRIAQSYLKAPVEVSIAARTATAETIRQRWWLVSGLHKLDALTRILEVEPFDALLIFVRTKTATVELAERLEARGYAAAALNGDLPQKLREQIVERLRQGQLDVIVATDVAARGLDVERISHVVNYDIPYDTEAYIHRIGRTGRAGRSGEAILFVSPRERRMLRAIEQATRQPIEPLQLPSTETVNDKRIADFKQRITDALAAGELDFLQSLVEQYQQEHDVPAVEIAAALARLVIGEQPLLLPPEPERPPRRESRERRDRDWQKGRAPERPRAGARQPERGERAFADRRGGERRASGEDAGAPRRGYRDGERERPAGGDRDDRRERRGGPPAEGMERFRIEVGRNDGVKPGNIVGAIANEAGLEGRYIGRIDIRDDHSTLDLPSGMPKELLQHLKKTRVCGRPLGIKRIGAQGDKTRRDRDR</sequence>
<dbReference type="GO" id="GO:0004386">
    <property type="term" value="F:helicase activity"/>
    <property type="evidence" value="ECO:0007669"/>
    <property type="project" value="UniProtKB-KW"/>
</dbReference>
<keyword evidence="7 8" id="KW-0346">Stress response</keyword>
<dbReference type="Pfam" id="PF00270">
    <property type="entry name" value="DEAD"/>
    <property type="match status" value="1"/>
</dbReference>
<dbReference type="Pfam" id="PF00271">
    <property type="entry name" value="Helicase_C"/>
    <property type="match status" value="1"/>
</dbReference>
<dbReference type="Proteomes" id="UP000748752">
    <property type="component" value="Unassembled WGS sequence"/>
</dbReference>
<evidence type="ECO:0000256" key="7">
    <source>
        <dbReference type="ARBA" id="ARBA00023016"/>
    </source>
</evidence>
<keyword evidence="15" id="KW-1185">Reference proteome</keyword>
<feature type="region of interest" description="Disordered" evidence="10">
    <location>
        <begin position="1"/>
        <end position="24"/>
    </location>
</feature>
<keyword evidence="5 8" id="KW-0067">ATP-binding</keyword>
<dbReference type="PROSITE" id="PS51192">
    <property type="entry name" value="HELICASE_ATP_BIND_1"/>
    <property type="match status" value="1"/>
</dbReference>
<dbReference type="InterPro" id="IPR044742">
    <property type="entry name" value="DEAD/DEAH_RhlB"/>
</dbReference>
<keyword evidence="6 8" id="KW-0694">RNA-binding</keyword>
<dbReference type="HAMAP" id="MF_00964">
    <property type="entry name" value="DEAD_helicase_DeaD"/>
    <property type="match status" value="1"/>
</dbReference>
<dbReference type="CDD" id="cd18787">
    <property type="entry name" value="SF2_C_DEAD"/>
    <property type="match status" value="1"/>
</dbReference>
<dbReference type="InterPro" id="IPR027417">
    <property type="entry name" value="P-loop_NTPase"/>
</dbReference>
<organism evidence="14 15">
    <name type="scientific">Thiohalocapsa halophila</name>
    <dbReference type="NCBI Taxonomy" id="69359"/>
    <lineage>
        <taxon>Bacteria</taxon>
        <taxon>Pseudomonadati</taxon>
        <taxon>Pseudomonadota</taxon>
        <taxon>Gammaproteobacteria</taxon>
        <taxon>Chromatiales</taxon>
        <taxon>Chromatiaceae</taxon>
        <taxon>Thiohalocapsa</taxon>
    </lineage>
</organism>
<evidence type="ECO:0000256" key="3">
    <source>
        <dbReference type="ARBA" id="ARBA00022801"/>
    </source>
</evidence>
<dbReference type="PROSITE" id="PS51195">
    <property type="entry name" value="Q_MOTIF"/>
    <property type="match status" value="1"/>
</dbReference>
<comment type="catalytic activity">
    <reaction evidence="8">
        <text>ATP + H2O = ADP + phosphate + H(+)</text>
        <dbReference type="Rhea" id="RHEA:13065"/>
        <dbReference type="ChEBI" id="CHEBI:15377"/>
        <dbReference type="ChEBI" id="CHEBI:15378"/>
        <dbReference type="ChEBI" id="CHEBI:30616"/>
        <dbReference type="ChEBI" id="CHEBI:43474"/>
        <dbReference type="ChEBI" id="CHEBI:456216"/>
        <dbReference type="EC" id="3.6.4.13"/>
    </reaction>
</comment>
<dbReference type="Gene3D" id="3.40.50.300">
    <property type="entry name" value="P-loop containing nucleotide triphosphate hydrolases"/>
    <property type="match status" value="2"/>
</dbReference>
<evidence type="ECO:0000259" key="13">
    <source>
        <dbReference type="PROSITE" id="PS51195"/>
    </source>
</evidence>
<dbReference type="InterPro" id="IPR014014">
    <property type="entry name" value="RNA_helicase_DEAD_Q_motif"/>
</dbReference>
<keyword evidence="2 8" id="KW-0547">Nucleotide-binding</keyword>
<dbReference type="EMBL" id="NRRV01000093">
    <property type="protein sequence ID" value="MBK1633539.1"/>
    <property type="molecule type" value="Genomic_DNA"/>
</dbReference>
<name>A0ABS1CNW9_9GAMM</name>
<evidence type="ECO:0000256" key="2">
    <source>
        <dbReference type="ARBA" id="ARBA00022741"/>
    </source>
</evidence>
<feature type="compositionally biased region" description="Basic and acidic residues" evidence="10">
    <location>
        <begin position="526"/>
        <end position="557"/>
    </location>
</feature>
<dbReference type="InterPro" id="IPR014001">
    <property type="entry name" value="Helicase_ATP-bd"/>
</dbReference>
<dbReference type="PROSITE" id="PS51194">
    <property type="entry name" value="HELICASE_CTER"/>
    <property type="match status" value="1"/>
</dbReference>
<evidence type="ECO:0000256" key="1">
    <source>
        <dbReference type="ARBA" id="ARBA00022490"/>
    </source>
</evidence>
<comment type="function">
    <text evidence="8">DEAD-box RNA helicase involved in various cellular processes at low temperature, including ribosome biogenesis, mRNA degradation and translation initiation.</text>
</comment>